<dbReference type="CDD" id="cd00082">
    <property type="entry name" value="HisKA"/>
    <property type="match status" value="1"/>
</dbReference>
<evidence type="ECO:0000256" key="8">
    <source>
        <dbReference type="ARBA" id="ARBA00022777"/>
    </source>
</evidence>
<dbReference type="InterPro" id="IPR005467">
    <property type="entry name" value="His_kinase_dom"/>
</dbReference>
<keyword evidence="10" id="KW-0812">Transmembrane</keyword>
<keyword evidence="10" id="KW-1133">Transmembrane helix</keyword>
<protein>
    <recommendedName>
        <fullName evidence="3">histidine kinase</fullName>
        <ecNumber evidence="3">2.7.13.3</ecNumber>
    </recommendedName>
</protein>
<evidence type="ECO:0000313" key="13">
    <source>
        <dbReference type="EMBL" id="TYT73290.1"/>
    </source>
</evidence>
<dbReference type="PRINTS" id="PR00344">
    <property type="entry name" value="BCTRLSENSOR"/>
</dbReference>
<feature type="transmembrane region" description="Helical" evidence="10">
    <location>
        <begin position="153"/>
        <end position="178"/>
    </location>
</feature>
<dbReference type="SUPFAM" id="SSF55874">
    <property type="entry name" value="ATPase domain of HSP90 chaperone/DNA topoisomerase II/histidine kinase"/>
    <property type="match status" value="1"/>
</dbReference>
<evidence type="ECO:0000256" key="7">
    <source>
        <dbReference type="ARBA" id="ARBA00022741"/>
    </source>
</evidence>
<dbReference type="InterPro" id="IPR003661">
    <property type="entry name" value="HisK_dim/P_dom"/>
</dbReference>
<dbReference type="EMBL" id="VDMB01000037">
    <property type="protein sequence ID" value="TYT73290.1"/>
    <property type="molecule type" value="Genomic_DNA"/>
</dbReference>
<dbReference type="SUPFAM" id="SSF47384">
    <property type="entry name" value="Homodimeric domain of signal transducing histidine kinase"/>
    <property type="match status" value="1"/>
</dbReference>
<dbReference type="InterPro" id="IPR050980">
    <property type="entry name" value="2C_sensor_his_kinase"/>
</dbReference>
<dbReference type="SMART" id="SM00387">
    <property type="entry name" value="HATPase_c"/>
    <property type="match status" value="1"/>
</dbReference>
<keyword evidence="10" id="KW-0472">Membrane</keyword>
<evidence type="ECO:0000256" key="10">
    <source>
        <dbReference type="SAM" id="Phobius"/>
    </source>
</evidence>
<dbReference type="InterPro" id="IPR036890">
    <property type="entry name" value="HATPase_C_sf"/>
</dbReference>
<evidence type="ECO:0000256" key="5">
    <source>
        <dbReference type="ARBA" id="ARBA00022553"/>
    </source>
</evidence>
<dbReference type="InterPro" id="IPR003660">
    <property type="entry name" value="HAMP_dom"/>
</dbReference>
<dbReference type="Gene3D" id="1.10.287.130">
    <property type="match status" value="1"/>
</dbReference>
<dbReference type="Gene3D" id="3.30.565.10">
    <property type="entry name" value="Histidine kinase-like ATPase, C-terminal domain"/>
    <property type="match status" value="1"/>
</dbReference>
<name>A0A5S5MC74_9BACT</name>
<dbReference type="Pfam" id="PF00672">
    <property type="entry name" value="HAMP"/>
    <property type="match status" value="1"/>
</dbReference>
<dbReference type="OrthoDB" id="9815202at2"/>
<dbReference type="CDD" id="cd06225">
    <property type="entry name" value="HAMP"/>
    <property type="match status" value="1"/>
</dbReference>
<dbReference type="InterPro" id="IPR003594">
    <property type="entry name" value="HATPase_dom"/>
</dbReference>
<evidence type="ECO:0000256" key="9">
    <source>
        <dbReference type="ARBA" id="ARBA00022840"/>
    </source>
</evidence>
<dbReference type="PANTHER" id="PTHR44936">
    <property type="entry name" value="SENSOR PROTEIN CREC"/>
    <property type="match status" value="1"/>
</dbReference>
<comment type="subcellular location">
    <subcellularLocation>
        <location evidence="2">Cell membrane</location>
        <topology evidence="2">Multi-pass membrane protein</topology>
    </subcellularLocation>
</comment>
<dbReference type="Pfam" id="PF00512">
    <property type="entry name" value="HisKA"/>
    <property type="match status" value="1"/>
</dbReference>
<feature type="domain" description="Histidine kinase" evidence="11">
    <location>
        <begin position="238"/>
        <end position="449"/>
    </location>
</feature>
<feature type="transmembrane region" description="Helical" evidence="10">
    <location>
        <begin position="27"/>
        <end position="46"/>
    </location>
</feature>
<dbReference type="SMART" id="SM00388">
    <property type="entry name" value="HisKA"/>
    <property type="match status" value="1"/>
</dbReference>
<evidence type="ECO:0000256" key="6">
    <source>
        <dbReference type="ARBA" id="ARBA00022679"/>
    </source>
</evidence>
<gene>
    <name evidence="13" type="ORF">FIM25_15890</name>
</gene>
<dbReference type="PROSITE" id="PS50109">
    <property type="entry name" value="HIS_KIN"/>
    <property type="match status" value="1"/>
</dbReference>
<evidence type="ECO:0000259" key="12">
    <source>
        <dbReference type="PROSITE" id="PS50885"/>
    </source>
</evidence>
<dbReference type="EC" id="2.7.13.3" evidence="3"/>
<dbReference type="Proteomes" id="UP000321899">
    <property type="component" value="Unassembled WGS sequence"/>
</dbReference>
<keyword evidence="5" id="KW-0597">Phosphoprotein</keyword>
<evidence type="ECO:0000256" key="1">
    <source>
        <dbReference type="ARBA" id="ARBA00000085"/>
    </source>
</evidence>
<evidence type="ECO:0000259" key="11">
    <source>
        <dbReference type="PROSITE" id="PS50109"/>
    </source>
</evidence>
<keyword evidence="6" id="KW-0808">Transferase</keyword>
<dbReference type="Pfam" id="PF02518">
    <property type="entry name" value="HATPase_c"/>
    <property type="match status" value="1"/>
</dbReference>
<keyword evidence="14" id="KW-1185">Reference proteome</keyword>
<evidence type="ECO:0000256" key="4">
    <source>
        <dbReference type="ARBA" id="ARBA00022475"/>
    </source>
</evidence>
<organism evidence="13 14">
    <name type="scientific">Desulfobotulus mexicanus</name>
    <dbReference type="NCBI Taxonomy" id="2586642"/>
    <lineage>
        <taxon>Bacteria</taxon>
        <taxon>Pseudomonadati</taxon>
        <taxon>Thermodesulfobacteriota</taxon>
        <taxon>Desulfobacteria</taxon>
        <taxon>Desulfobacterales</taxon>
        <taxon>Desulfobacteraceae</taxon>
        <taxon>Desulfobotulus</taxon>
    </lineage>
</organism>
<evidence type="ECO:0000256" key="3">
    <source>
        <dbReference type="ARBA" id="ARBA00012438"/>
    </source>
</evidence>
<dbReference type="GO" id="GO:0005524">
    <property type="term" value="F:ATP binding"/>
    <property type="evidence" value="ECO:0007669"/>
    <property type="project" value="UniProtKB-KW"/>
</dbReference>
<evidence type="ECO:0000256" key="2">
    <source>
        <dbReference type="ARBA" id="ARBA00004651"/>
    </source>
</evidence>
<proteinExistence type="predicted"/>
<keyword evidence="7" id="KW-0547">Nucleotide-binding</keyword>
<dbReference type="PANTHER" id="PTHR44936:SF10">
    <property type="entry name" value="SENSOR PROTEIN RSTB"/>
    <property type="match status" value="1"/>
</dbReference>
<dbReference type="GO" id="GO:0000155">
    <property type="term" value="F:phosphorelay sensor kinase activity"/>
    <property type="evidence" value="ECO:0007669"/>
    <property type="project" value="InterPro"/>
</dbReference>
<keyword evidence="8" id="KW-0418">Kinase</keyword>
<accession>A0A5S5MC74</accession>
<dbReference type="AlphaFoldDB" id="A0A5S5MC74"/>
<keyword evidence="9" id="KW-0067">ATP-binding</keyword>
<dbReference type="PROSITE" id="PS50885">
    <property type="entry name" value="HAMP"/>
    <property type="match status" value="1"/>
</dbReference>
<evidence type="ECO:0000313" key="14">
    <source>
        <dbReference type="Proteomes" id="UP000321899"/>
    </source>
</evidence>
<sequence>MKDLIPMEKKINTPHTESRFGKLFIRFYLSIFITVLATALGLQHGFNSMLNIFMKDSITAYYQDLTRGVYHVMEQDLIIQPESQWQEHIESLQPYFGYPLVLRSPEKLALTPHEKENLLSGQIVVQENGELYHKKIQGSNSILTMGKFPDPNIFVPLNMLVWIAFAIGFGVMTLVWTYPYALKLKIISQAVLAFGAGDLSSRVKIPKSSSLAPMAMAFNGMADKIGQLIASHRELVHAVSHELRTPAARIRFGLEMLASADNAKDKQRYTDGMHRDVDEMERLLSELLTYSRFDAKAPALEMQEGEIVPWLEKLVKDFQIMHPDITISLDMDPVDLCRFEPFYMARAVTNLLENAARYGRHKIGIQLFEDGQQHCIQVDDNGIGIEPCDREKIFEPFVRLDPSRSRQTGGHGLGLPIVRKIIQSHGGHILVSSSPMGGARFTLCWPKNRISH</sequence>
<feature type="domain" description="HAMP" evidence="12">
    <location>
        <begin position="184"/>
        <end position="230"/>
    </location>
</feature>
<dbReference type="InterPro" id="IPR004358">
    <property type="entry name" value="Sig_transdc_His_kin-like_C"/>
</dbReference>
<reference evidence="13 14" key="1">
    <citation type="submission" date="2019-06" db="EMBL/GenBank/DDBJ databases">
        <title>Desulfobotulus mexicanus sp. nov., a novel sulfate-reducing bacterium isolated from the sediment of an alkaline crater lake in Mexico.</title>
        <authorList>
            <person name="Hirschler-Rea A."/>
        </authorList>
    </citation>
    <scope>NUCLEOTIDE SEQUENCE [LARGE SCALE GENOMIC DNA]</scope>
    <source>
        <strain evidence="13 14">PAR22N</strain>
    </source>
</reference>
<comment type="caution">
    <text evidence="13">The sequence shown here is derived from an EMBL/GenBank/DDBJ whole genome shotgun (WGS) entry which is preliminary data.</text>
</comment>
<dbReference type="InterPro" id="IPR036097">
    <property type="entry name" value="HisK_dim/P_sf"/>
</dbReference>
<comment type="catalytic activity">
    <reaction evidence="1">
        <text>ATP + protein L-histidine = ADP + protein N-phospho-L-histidine.</text>
        <dbReference type="EC" id="2.7.13.3"/>
    </reaction>
</comment>
<keyword evidence="4" id="KW-1003">Cell membrane</keyword>
<dbReference type="GO" id="GO:0005886">
    <property type="term" value="C:plasma membrane"/>
    <property type="evidence" value="ECO:0007669"/>
    <property type="project" value="UniProtKB-SubCell"/>
</dbReference>